<keyword evidence="1" id="KW-0808">Transferase</keyword>
<evidence type="ECO:0000256" key="4">
    <source>
        <dbReference type="ARBA" id="ARBA00023163"/>
    </source>
</evidence>
<evidence type="ECO:0000259" key="5">
    <source>
        <dbReference type="PROSITE" id="PS50921"/>
    </source>
</evidence>
<keyword evidence="2" id="KW-0418">Kinase</keyword>
<dbReference type="Pfam" id="PF13185">
    <property type="entry name" value="GAF_2"/>
    <property type="match status" value="1"/>
</dbReference>
<dbReference type="SMART" id="SM01012">
    <property type="entry name" value="ANTAR"/>
    <property type="match status" value="1"/>
</dbReference>
<feature type="domain" description="ANTAR" evidence="5">
    <location>
        <begin position="160"/>
        <end position="221"/>
    </location>
</feature>
<dbReference type="GO" id="GO:0016301">
    <property type="term" value="F:kinase activity"/>
    <property type="evidence" value="ECO:0007669"/>
    <property type="project" value="UniProtKB-KW"/>
</dbReference>
<dbReference type="Proteomes" id="UP000185696">
    <property type="component" value="Unassembled WGS sequence"/>
</dbReference>
<protein>
    <submittedName>
        <fullName evidence="6">Response regulator</fullName>
    </submittedName>
</protein>
<gene>
    <name evidence="6" type="ORF">BLA60_32755</name>
</gene>
<dbReference type="Gene3D" id="1.10.10.10">
    <property type="entry name" value="Winged helix-like DNA-binding domain superfamily/Winged helix DNA-binding domain"/>
    <property type="match status" value="1"/>
</dbReference>
<accession>A0A7Z0WFH5</accession>
<keyword evidence="3" id="KW-0805">Transcription regulation</keyword>
<dbReference type="Gene3D" id="3.30.450.40">
    <property type="match status" value="1"/>
</dbReference>
<organism evidence="6 7">
    <name type="scientific">Actinophytocola xinjiangensis</name>
    <dbReference type="NCBI Taxonomy" id="485602"/>
    <lineage>
        <taxon>Bacteria</taxon>
        <taxon>Bacillati</taxon>
        <taxon>Actinomycetota</taxon>
        <taxon>Actinomycetes</taxon>
        <taxon>Pseudonocardiales</taxon>
        <taxon>Pseudonocardiaceae</taxon>
    </lineage>
</organism>
<dbReference type="InterPro" id="IPR003018">
    <property type="entry name" value="GAF"/>
</dbReference>
<proteinExistence type="predicted"/>
<dbReference type="PROSITE" id="PS50921">
    <property type="entry name" value="ANTAR"/>
    <property type="match status" value="1"/>
</dbReference>
<dbReference type="Pfam" id="PF03861">
    <property type="entry name" value="ANTAR"/>
    <property type="match status" value="1"/>
</dbReference>
<evidence type="ECO:0000313" key="7">
    <source>
        <dbReference type="Proteomes" id="UP000185696"/>
    </source>
</evidence>
<dbReference type="InterPro" id="IPR005561">
    <property type="entry name" value="ANTAR"/>
</dbReference>
<name>A0A7Z0WFH5_9PSEU</name>
<dbReference type="PIRSF" id="PIRSF036625">
    <property type="entry name" value="GAF_ANTAR"/>
    <property type="match status" value="1"/>
</dbReference>
<evidence type="ECO:0000256" key="1">
    <source>
        <dbReference type="ARBA" id="ARBA00022679"/>
    </source>
</evidence>
<keyword evidence="7" id="KW-1185">Reference proteome</keyword>
<sequence>MAEDILTMARELAEVTRLVEADDFGATLDRFVTRIVRTIPGCSGATITVRSKGAVETVAEHAAPTLDPLDPGPMVEALTFVEPRRLEDAHNDQRWPAFSARLLNSGFGGCLALPLSTGGDDNAVLTLFSPESNQFGELGFDVVMLLTLHAGVVFDNASLYNDSSQVVTQLRTALRTRALVGRAQGMLMRHFGYGSDHAFDALRGTSQNANIKLRDLAQQLVDAHEAGTFDAVLERFSLTG</sequence>
<comment type="caution">
    <text evidence="6">The sequence shown here is derived from an EMBL/GenBank/DDBJ whole genome shotgun (WGS) entry which is preliminary data.</text>
</comment>
<dbReference type="InterPro" id="IPR029016">
    <property type="entry name" value="GAF-like_dom_sf"/>
</dbReference>
<dbReference type="SUPFAM" id="SSF55781">
    <property type="entry name" value="GAF domain-like"/>
    <property type="match status" value="1"/>
</dbReference>
<dbReference type="InterPro" id="IPR012074">
    <property type="entry name" value="GAF_ANTAR"/>
</dbReference>
<dbReference type="AlphaFoldDB" id="A0A7Z0WFH5"/>
<dbReference type="InterPro" id="IPR036388">
    <property type="entry name" value="WH-like_DNA-bd_sf"/>
</dbReference>
<dbReference type="GO" id="GO:0003723">
    <property type="term" value="F:RNA binding"/>
    <property type="evidence" value="ECO:0007669"/>
    <property type="project" value="InterPro"/>
</dbReference>
<dbReference type="SUPFAM" id="SSF52172">
    <property type="entry name" value="CheY-like"/>
    <property type="match status" value="1"/>
</dbReference>
<evidence type="ECO:0000256" key="2">
    <source>
        <dbReference type="ARBA" id="ARBA00022777"/>
    </source>
</evidence>
<reference evidence="6 7" key="1">
    <citation type="submission" date="2016-12" db="EMBL/GenBank/DDBJ databases">
        <title>The draft genome sequence of Actinophytocola xinjiangensis.</title>
        <authorList>
            <person name="Wang W."/>
            <person name="Yuan L."/>
        </authorList>
    </citation>
    <scope>NUCLEOTIDE SEQUENCE [LARGE SCALE GENOMIC DNA]</scope>
    <source>
        <strain evidence="6 7">CGMCC 4.4663</strain>
    </source>
</reference>
<dbReference type="InterPro" id="IPR011006">
    <property type="entry name" value="CheY-like_superfamily"/>
</dbReference>
<evidence type="ECO:0000256" key="3">
    <source>
        <dbReference type="ARBA" id="ARBA00023015"/>
    </source>
</evidence>
<dbReference type="OrthoDB" id="4629915at2"/>
<dbReference type="RefSeq" id="WP_075136923.1">
    <property type="nucleotide sequence ID" value="NZ_MSIF01000023.1"/>
</dbReference>
<dbReference type="EMBL" id="MSIF01000023">
    <property type="protein sequence ID" value="OLF06115.1"/>
    <property type="molecule type" value="Genomic_DNA"/>
</dbReference>
<keyword evidence="4" id="KW-0804">Transcription</keyword>
<evidence type="ECO:0000313" key="6">
    <source>
        <dbReference type="EMBL" id="OLF06115.1"/>
    </source>
</evidence>